<accession>A0A081NYQ2</accession>
<dbReference type="AlphaFoldDB" id="A0A081NYQ2"/>
<sequence>MTINRDIKAAFVAYFIFKMKSQKILFKGLEEASMQDVVETYQQEEIHLLGMIQVCETCRDIILNFVRQQNGKINGIVMENLLISLFRVEMEQRENLLHMQLAKARISSVT</sequence>
<gene>
    <name evidence="1" type="ORF">ET33_15740</name>
</gene>
<comment type="caution">
    <text evidence="1">The sequence shown here is derived from an EMBL/GenBank/DDBJ whole genome shotgun (WGS) entry which is preliminary data.</text>
</comment>
<dbReference type="EMBL" id="JNVM01000021">
    <property type="protein sequence ID" value="KEQ23575.1"/>
    <property type="molecule type" value="Genomic_DNA"/>
</dbReference>
<protein>
    <submittedName>
        <fullName evidence="1">Uncharacterized protein</fullName>
    </submittedName>
</protein>
<proteinExistence type="predicted"/>
<keyword evidence="2" id="KW-1185">Reference proteome</keyword>
<evidence type="ECO:0000313" key="1">
    <source>
        <dbReference type="EMBL" id="KEQ23575.1"/>
    </source>
</evidence>
<dbReference type="RefSeq" id="WP_036688158.1">
    <property type="nucleotide sequence ID" value="NZ_JNVM01000021.1"/>
</dbReference>
<dbReference type="OrthoDB" id="2468612at2"/>
<organism evidence="1 2">
    <name type="scientific">Paenibacillus tyrfis</name>
    <dbReference type="NCBI Taxonomy" id="1501230"/>
    <lineage>
        <taxon>Bacteria</taxon>
        <taxon>Bacillati</taxon>
        <taxon>Bacillota</taxon>
        <taxon>Bacilli</taxon>
        <taxon>Bacillales</taxon>
        <taxon>Paenibacillaceae</taxon>
        <taxon>Paenibacillus</taxon>
    </lineage>
</organism>
<name>A0A081NYQ2_9BACL</name>
<dbReference type="Proteomes" id="UP000028123">
    <property type="component" value="Unassembled WGS sequence"/>
</dbReference>
<reference evidence="1 2" key="1">
    <citation type="submission" date="2014-06" db="EMBL/GenBank/DDBJ databases">
        <title>Draft genome sequence of Paenibacillus sp. MSt1.</title>
        <authorList>
            <person name="Aw Y.K."/>
            <person name="Ong K.S."/>
            <person name="Gan H.M."/>
            <person name="Lee S.M."/>
        </authorList>
    </citation>
    <scope>NUCLEOTIDE SEQUENCE [LARGE SCALE GENOMIC DNA]</scope>
    <source>
        <strain evidence="1 2">MSt1</strain>
    </source>
</reference>
<evidence type="ECO:0000313" key="2">
    <source>
        <dbReference type="Proteomes" id="UP000028123"/>
    </source>
</evidence>